<evidence type="ECO:0000256" key="1">
    <source>
        <dbReference type="SAM" id="SignalP"/>
    </source>
</evidence>
<proteinExistence type="predicted"/>
<protein>
    <submittedName>
        <fullName evidence="2">Uncharacterized protein</fullName>
    </submittedName>
</protein>
<reference evidence="2 3" key="1">
    <citation type="submission" date="2024-06" db="EMBL/GenBank/DDBJ databases">
        <title>Genomic Encyclopedia of Type Strains, Phase IV (KMG-IV): sequencing the most valuable type-strain genomes for metagenomic binning, comparative biology and taxonomic classification.</title>
        <authorList>
            <person name="Goeker M."/>
        </authorList>
    </citation>
    <scope>NUCLEOTIDE SEQUENCE [LARGE SCALE GENOMIC DNA]</scope>
    <source>
        <strain evidence="2 3">DSM 21331</strain>
    </source>
</reference>
<keyword evidence="3" id="KW-1185">Reference proteome</keyword>
<accession>A0ABV2LDF9</accession>
<name>A0ABV2LDF9_9HYPH</name>
<evidence type="ECO:0000313" key="2">
    <source>
        <dbReference type="EMBL" id="MET3694770.1"/>
    </source>
</evidence>
<evidence type="ECO:0000313" key="3">
    <source>
        <dbReference type="Proteomes" id="UP001549145"/>
    </source>
</evidence>
<organism evidence="2 3">
    <name type="scientific">Methylobacterium goesingense</name>
    <dbReference type="NCBI Taxonomy" id="243690"/>
    <lineage>
        <taxon>Bacteria</taxon>
        <taxon>Pseudomonadati</taxon>
        <taxon>Pseudomonadota</taxon>
        <taxon>Alphaproteobacteria</taxon>
        <taxon>Hyphomicrobiales</taxon>
        <taxon>Methylobacteriaceae</taxon>
        <taxon>Methylobacterium</taxon>
    </lineage>
</organism>
<dbReference type="Proteomes" id="UP001549145">
    <property type="component" value="Unassembled WGS sequence"/>
</dbReference>
<dbReference type="RefSeq" id="WP_238281941.1">
    <property type="nucleotide sequence ID" value="NZ_BPQL01000145.1"/>
</dbReference>
<sequence>MPRSPLKALLAGCFATAALASGPADAAASYEVVRQEQTCPKERQPRSLRQTLVILDEAIVSAEPEVNQRWTRMVVEAADARDAGTGGLGTRERFTLLVARRDGSELVPLFFGCSPNLPPEESERAKAGDSMFDRFIGSDSEARRKAARDAFAAGLARALAQVQKRAPEIAARPAPADSLLKALQNAGRLADLNHGLPRIILITPFGVAEKGRTGDVPAARRAGFELAERSAIDFGRAEVYLAGAALGDSAPLEFARALVLGAKGQLAGVRSDGLPRLSPEPTSLRLYAGFIDYVGQRTPLQVRLAASAQGDLVNSWVETTLSRTTATPLAGKMLCRGQEKGQAPGEVCEVRGDGRFAQVWFPDPQAEPADRGKLPFGGARTIALDLKGRTAAGRILDPKVIFSGENGQRREELTFEIQRVEDGQF</sequence>
<gene>
    <name evidence="2" type="ORF">ABID43_004333</name>
</gene>
<dbReference type="EMBL" id="JBEPMM010000018">
    <property type="protein sequence ID" value="MET3694770.1"/>
    <property type="molecule type" value="Genomic_DNA"/>
</dbReference>
<feature type="chain" id="PRO_5047536942" evidence="1">
    <location>
        <begin position="27"/>
        <end position="425"/>
    </location>
</feature>
<keyword evidence="1" id="KW-0732">Signal</keyword>
<comment type="caution">
    <text evidence="2">The sequence shown here is derived from an EMBL/GenBank/DDBJ whole genome shotgun (WGS) entry which is preliminary data.</text>
</comment>
<feature type="signal peptide" evidence="1">
    <location>
        <begin position="1"/>
        <end position="26"/>
    </location>
</feature>